<dbReference type="InterPro" id="IPR036926">
    <property type="entry name" value="Thymidate_synth/dCMP_Mease_sf"/>
</dbReference>
<dbReference type="GO" id="GO:0032259">
    <property type="term" value="P:methylation"/>
    <property type="evidence" value="ECO:0007669"/>
    <property type="project" value="UniProtKB-KW"/>
</dbReference>
<evidence type="ECO:0000256" key="3">
    <source>
        <dbReference type="ARBA" id="ARBA00022679"/>
    </source>
</evidence>
<comment type="caution">
    <text evidence="5">The sequence shown here is derived from an EMBL/GenBank/DDBJ whole genome shotgun (WGS) entry which is preliminary data.</text>
</comment>
<evidence type="ECO:0000313" key="5">
    <source>
        <dbReference type="EMBL" id="VBB17903.1"/>
    </source>
</evidence>
<accession>A0A5K0U974</accession>
<evidence type="ECO:0000256" key="1">
    <source>
        <dbReference type="ARBA" id="ARBA00011947"/>
    </source>
</evidence>
<dbReference type="PANTHER" id="PTHR11548">
    <property type="entry name" value="THYMIDYLATE SYNTHASE 1"/>
    <property type="match status" value="1"/>
</dbReference>
<dbReference type="PRINTS" id="PR00108">
    <property type="entry name" value="THYMDSNTHASE"/>
</dbReference>
<dbReference type="GO" id="GO:0004799">
    <property type="term" value="F:thymidylate synthase activity"/>
    <property type="evidence" value="ECO:0007669"/>
    <property type="project" value="UniProtKB-EC"/>
</dbReference>
<organism evidence="5 6">
    <name type="scientific">Yasminevirus sp. GU-2018</name>
    <dbReference type="NCBI Taxonomy" id="2420051"/>
    <lineage>
        <taxon>Viruses</taxon>
        <taxon>Varidnaviria</taxon>
        <taxon>Bamfordvirae</taxon>
        <taxon>Nucleocytoviricota</taxon>
        <taxon>Megaviricetes</taxon>
        <taxon>Imitervirales</taxon>
        <taxon>Mimiviridae</taxon>
        <taxon>Klosneuvirinae</taxon>
        <taxon>Yasminevirus</taxon>
        <taxon>Yasminevirus saudimassiliense</taxon>
    </lineage>
</organism>
<dbReference type="InterPro" id="IPR000398">
    <property type="entry name" value="Thymidylate_synthase"/>
</dbReference>
<dbReference type="PROSITE" id="PS51330">
    <property type="entry name" value="DHFR_2"/>
    <property type="match status" value="1"/>
</dbReference>
<keyword evidence="2" id="KW-0489">Methyltransferase</keyword>
<dbReference type="GO" id="GO:0046654">
    <property type="term" value="P:tetrahydrofolate biosynthetic process"/>
    <property type="evidence" value="ECO:0007669"/>
    <property type="project" value="InterPro"/>
</dbReference>
<dbReference type="Pfam" id="PF00303">
    <property type="entry name" value="Thymidylat_synt"/>
    <property type="match status" value="1"/>
</dbReference>
<dbReference type="Gene3D" id="3.30.572.10">
    <property type="entry name" value="Thymidylate synthase/dCMP hydroxymethylase domain"/>
    <property type="match status" value="1"/>
</dbReference>
<keyword evidence="6" id="KW-1185">Reference proteome</keyword>
<feature type="non-terminal residue" evidence="5">
    <location>
        <position position="1"/>
    </location>
</feature>
<dbReference type="CDD" id="cd00351">
    <property type="entry name" value="TS_Pyrimidine_HMase"/>
    <property type="match status" value="1"/>
</dbReference>
<dbReference type="SUPFAM" id="SSF53597">
    <property type="entry name" value="Dihydrofolate reductase-like"/>
    <property type="match status" value="1"/>
</dbReference>
<protein>
    <recommendedName>
        <fullName evidence="1">thymidylate synthase</fullName>
        <ecNumber evidence="1">2.1.1.45</ecNumber>
    </recommendedName>
</protein>
<dbReference type="Proteomes" id="UP000594342">
    <property type="component" value="Unassembled WGS sequence"/>
</dbReference>
<dbReference type="PANTHER" id="PTHR11548:SF2">
    <property type="entry name" value="THYMIDYLATE SYNTHASE"/>
    <property type="match status" value="1"/>
</dbReference>
<dbReference type="EMBL" id="UPSH01000001">
    <property type="protein sequence ID" value="VBB17903.1"/>
    <property type="molecule type" value="Genomic_DNA"/>
</dbReference>
<reference evidence="5 6" key="1">
    <citation type="submission" date="2018-10" db="EMBL/GenBank/DDBJ databases">
        <authorList>
            <consortium name="IHU Genomes"/>
        </authorList>
    </citation>
    <scope>NUCLEOTIDE SEQUENCE [LARGE SCALE GENOMIC DNA]</scope>
    <source>
        <strain evidence="5 6">A1</strain>
    </source>
</reference>
<gene>
    <name evidence="5" type="ORF">YASMINEVIRUS_366</name>
</gene>
<feature type="domain" description="DHFR" evidence="4">
    <location>
        <begin position="34"/>
        <end position="242"/>
    </location>
</feature>
<proteinExistence type="predicted"/>
<evidence type="ECO:0000256" key="2">
    <source>
        <dbReference type="ARBA" id="ARBA00022603"/>
    </source>
</evidence>
<dbReference type="CDD" id="cd00209">
    <property type="entry name" value="DHFR"/>
    <property type="match status" value="1"/>
</dbReference>
<sequence>LCAHLTKVDYFLFRKNRRYCKELSSPQGQTTIMEFEIILACDSANGIGIDRSELTDPKASTIPWRIAEDMKFFRETTSVVPTPIQDPVQNSALPDTLPTPTTKKMNALIVGRLTADTFPKPLPNRVTVVVTSDPSYRSSEGFIPVKSLDDALNYLAKRDDIHKVFVAGGAKLCNDAIDHRRCRGVYLNRIDHDYKCSVVLSSTFMSRLDTSFEVDTQTCASVLCKVLNSNVNITYNHLVYVNREEIAYLDMLQRIIDTGDYRETRNAKTYSVFGEKLVFDLANGFPCLTTKKMFHRGVIEELLFFLRGDTDTKMLEDKKVMIWHGNTTKEFMEKNNKNLEEYDMGPMYGFQWRHFGAKYEGCHKRYDDQGVDQFKQVIDLIVKDPHSRRILMTTFNPEQAEDGVLYPCHGLTVQFYVEKNNRLSLQMYQRSCDSILGAPFNILSYALLLFLVTELVNNHENRTHSEDYKPGRVIMIFGDTHIYSDTKSDHVLTAKEQISRRKRSHKFPGIRLNKRIKNLKDIESLVTSDFEVYDYISEPALKAEMYE</sequence>
<evidence type="ECO:0000313" key="6">
    <source>
        <dbReference type="Proteomes" id="UP000594342"/>
    </source>
</evidence>
<name>A0A5K0U974_9VIRU</name>
<dbReference type="InterPro" id="IPR001796">
    <property type="entry name" value="DHFR_dom"/>
</dbReference>
<keyword evidence="3" id="KW-0808">Transferase</keyword>
<dbReference type="GO" id="GO:0006231">
    <property type="term" value="P:dTMP biosynthetic process"/>
    <property type="evidence" value="ECO:0007669"/>
    <property type="project" value="InterPro"/>
</dbReference>
<dbReference type="InterPro" id="IPR023451">
    <property type="entry name" value="Thymidate_synth/dCMP_Mease_dom"/>
</dbReference>
<dbReference type="SUPFAM" id="SSF55831">
    <property type="entry name" value="Thymidylate synthase/dCMP hydroxymethylase"/>
    <property type="match status" value="1"/>
</dbReference>
<dbReference type="Pfam" id="PF00186">
    <property type="entry name" value="DHFR_1"/>
    <property type="match status" value="1"/>
</dbReference>
<dbReference type="InterPro" id="IPR024072">
    <property type="entry name" value="DHFR-like_dom_sf"/>
</dbReference>
<dbReference type="NCBIfam" id="TIGR03284">
    <property type="entry name" value="thym_sym"/>
    <property type="match status" value="1"/>
</dbReference>
<evidence type="ECO:0000259" key="4">
    <source>
        <dbReference type="PROSITE" id="PS51330"/>
    </source>
</evidence>
<dbReference type="Gene3D" id="3.40.430.10">
    <property type="entry name" value="Dihydrofolate Reductase, subunit A"/>
    <property type="match status" value="1"/>
</dbReference>
<dbReference type="InterPro" id="IPR045097">
    <property type="entry name" value="Thymidate_synth/dCMP_Mease"/>
</dbReference>
<dbReference type="GO" id="GO:0004146">
    <property type="term" value="F:dihydrofolate reductase activity"/>
    <property type="evidence" value="ECO:0007669"/>
    <property type="project" value="InterPro"/>
</dbReference>
<dbReference type="EC" id="2.1.1.45" evidence="1"/>